<reference evidence="2 3" key="1">
    <citation type="submission" date="2016-07" db="EMBL/GenBank/DDBJ databases">
        <title>Pervasive Adenine N6-methylation of Active Genes in Fungi.</title>
        <authorList>
            <consortium name="DOE Joint Genome Institute"/>
            <person name="Mondo S.J."/>
            <person name="Dannebaum R.O."/>
            <person name="Kuo R.C."/>
            <person name="Labutti K."/>
            <person name="Haridas S."/>
            <person name="Kuo A."/>
            <person name="Salamov A."/>
            <person name="Ahrendt S.R."/>
            <person name="Lipzen A."/>
            <person name="Sullivan W."/>
            <person name="Andreopoulos W.B."/>
            <person name="Clum A."/>
            <person name="Lindquist E."/>
            <person name="Daum C."/>
            <person name="Ramamoorthy G.K."/>
            <person name="Gryganskyi A."/>
            <person name="Culley D."/>
            <person name="Magnuson J.K."/>
            <person name="James T.Y."/>
            <person name="O'Malley M.A."/>
            <person name="Stajich J.E."/>
            <person name="Spatafora J.W."/>
            <person name="Visel A."/>
            <person name="Grigoriev I.V."/>
        </authorList>
    </citation>
    <scope>NUCLEOTIDE SEQUENCE [LARGE SCALE GENOMIC DNA]</scope>
    <source>
        <strain evidence="2 3">ATCC 12442</strain>
    </source>
</reference>
<evidence type="ECO:0008006" key="4">
    <source>
        <dbReference type="Google" id="ProtNLM"/>
    </source>
</evidence>
<evidence type="ECO:0000313" key="3">
    <source>
        <dbReference type="Proteomes" id="UP000193922"/>
    </source>
</evidence>
<organism evidence="2 3">
    <name type="scientific">Linderina pennispora</name>
    <dbReference type="NCBI Taxonomy" id="61395"/>
    <lineage>
        <taxon>Eukaryota</taxon>
        <taxon>Fungi</taxon>
        <taxon>Fungi incertae sedis</taxon>
        <taxon>Zoopagomycota</taxon>
        <taxon>Kickxellomycotina</taxon>
        <taxon>Kickxellomycetes</taxon>
        <taxon>Kickxellales</taxon>
        <taxon>Kickxellaceae</taxon>
        <taxon>Linderina</taxon>
    </lineage>
</organism>
<evidence type="ECO:0000256" key="1">
    <source>
        <dbReference type="SAM" id="SignalP"/>
    </source>
</evidence>
<dbReference type="AlphaFoldDB" id="A0A1Y1WF41"/>
<dbReference type="Proteomes" id="UP000193922">
    <property type="component" value="Unassembled WGS sequence"/>
</dbReference>
<comment type="caution">
    <text evidence="2">The sequence shown here is derived from an EMBL/GenBank/DDBJ whole genome shotgun (WGS) entry which is preliminary data.</text>
</comment>
<name>A0A1Y1WF41_9FUNG</name>
<sequence>MVRSLFWISASLASSHTAALAQPGHTELHKVRRLCDGFHKPQKGCGSKELAFCPGTAPAVASKSALISGASSSGSRIKASAPCSYRKILFPSIAKRAYRRAGFQNRPWTPPHTAHPLPDSHSENILSGKFFHSLQPPLLPFPTVFFRVASP</sequence>
<proteinExistence type="predicted"/>
<dbReference type="GeneID" id="63799655"/>
<accession>A0A1Y1WF41</accession>
<dbReference type="RefSeq" id="XP_040745280.1">
    <property type="nucleotide sequence ID" value="XM_040883007.1"/>
</dbReference>
<keyword evidence="1" id="KW-0732">Signal</keyword>
<evidence type="ECO:0000313" key="2">
    <source>
        <dbReference type="EMBL" id="ORX71856.1"/>
    </source>
</evidence>
<feature type="chain" id="PRO_5013005483" description="Secreted protein" evidence="1">
    <location>
        <begin position="22"/>
        <end position="151"/>
    </location>
</feature>
<gene>
    <name evidence="2" type="ORF">DL89DRAFT_102313</name>
</gene>
<keyword evidence="3" id="KW-1185">Reference proteome</keyword>
<feature type="signal peptide" evidence="1">
    <location>
        <begin position="1"/>
        <end position="21"/>
    </location>
</feature>
<dbReference type="EMBL" id="MCFD01000003">
    <property type="protein sequence ID" value="ORX71856.1"/>
    <property type="molecule type" value="Genomic_DNA"/>
</dbReference>
<protein>
    <recommendedName>
        <fullName evidence="4">Secreted protein</fullName>
    </recommendedName>
</protein>